<dbReference type="Proteomes" id="UP001082703">
    <property type="component" value="Unassembled WGS sequence"/>
</dbReference>
<dbReference type="Gene3D" id="1.10.3210.10">
    <property type="entry name" value="Hypothetical protein af1432"/>
    <property type="match status" value="2"/>
</dbReference>
<evidence type="ECO:0000313" key="2">
    <source>
        <dbReference type="EMBL" id="MCY1712993.1"/>
    </source>
</evidence>
<protein>
    <submittedName>
        <fullName evidence="2">HD domain-containing protein</fullName>
    </submittedName>
</protein>
<organism evidence="2 3">
    <name type="scientific">Caproiciproducens galactitolivorans</name>
    <dbReference type="NCBI Taxonomy" id="642589"/>
    <lineage>
        <taxon>Bacteria</taxon>
        <taxon>Bacillati</taxon>
        <taxon>Bacillota</taxon>
        <taxon>Clostridia</taxon>
        <taxon>Eubacteriales</taxon>
        <taxon>Acutalibacteraceae</taxon>
        <taxon>Caproiciproducens</taxon>
    </lineage>
</organism>
<keyword evidence="3" id="KW-1185">Reference proteome</keyword>
<accession>A0ABT4BST5</accession>
<dbReference type="PROSITE" id="PS51832">
    <property type="entry name" value="HD_GYP"/>
    <property type="match status" value="1"/>
</dbReference>
<comment type="caution">
    <text evidence="2">The sequence shown here is derived from an EMBL/GenBank/DDBJ whole genome shotgun (WGS) entry which is preliminary data.</text>
</comment>
<name>A0ABT4BST5_9FIRM</name>
<gene>
    <name evidence="2" type="ORF">OUY18_01815</name>
</gene>
<dbReference type="SMART" id="SM00471">
    <property type="entry name" value="HDc"/>
    <property type="match status" value="2"/>
</dbReference>
<dbReference type="PANTHER" id="PTHR43155">
    <property type="entry name" value="CYCLIC DI-GMP PHOSPHODIESTERASE PA4108-RELATED"/>
    <property type="match status" value="1"/>
</dbReference>
<dbReference type="InterPro" id="IPR037522">
    <property type="entry name" value="HD_GYP_dom"/>
</dbReference>
<dbReference type="CDD" id="cd00077">
    <property type="entry name" value="HDc"/>
    <property type="match status" value="2"/>
</dbReference>
<dbReference type="SUPFAM" id="SSF109604">
    <property type="entry name" value="HD-domain/PDEase-like"/>
    <property type="match status" value="2"/>
</dbReference>
<dbReference type="Pfam" id="PF13487">
    <property type="entry name" value="HD_5"/>
    <property type="match status" value="2"/>
</dbReference>
<evidence type="ECO:0000313" key="3">
    <source>
        <dbReference type="Proteomes" id="UP001082703"/>
    </source>
</evidence>
<dbReference type="PANTHER" id="PTHR43155:SF1">
    <property type="entry name" value="3'3'-CGAMP-SPECIFIC PHOSPHODIESTERASE 1"/>
    <property type="match status" value="1"/>
</dbReference>
<evidence type="ECO:0000259" key="1">
    <source>
        <dbReference type="PROSITE" id="PS51832"/>
    </source>
</evidence>
<proteinExistence type="predicted"/>
<dbReference type="InterPro" id="IPR003607">
    <property type="entry name" value="HD/PDEase_dom"/>
</dbReference>
<sequence length="398" mass="45428">MDFNINQLLNSLSYTLDFVEKDLIQNVTNHGRRVAYIAARIGRKINMADTDLFDLISYSLLHDNGVTKSLVQSQESGNYIKAELNRLHCVEGERNIAYFPFFHNIPNVILYHHEHYDGSGFFGVSGQDIPAFSRIIALADFIAIAFSEGESAEEILLSVKDSTYFDLEYCKVFYALSRNVEFWLNMNDNFVFGALNSIMPSVQREFSYKDMRMVSRIFSNIIDAKSPFTGSHSRGISKKTGILCQYYGFDEEIYWKMRIAADLHDLGKLMVPNDILDKPGTLGREEIMVIRSHPFYTRKTLEGMAGFEEIAEWASNHHEKLDGHGYPFGLDGSRLDFNSRLLGCVDIYQALTENRPYRKAMSHEKAITLMRTMVKNNLIDGSIVEDINSVFHALPVNV</sequence>
<dbReference type="EMBL" id="JAPOHA010000002">
    <property type="protein sequence ID" value="MCY1712993.1"/>
    <property type="molecule type" value="Genomic_DNA"/>
</dbReference>
<feature type="domain" description="HD-GYP" evidence="1">
    <location>
        <begin position="207"/>
        <end position="398"/>
    </location>
</feature>
<dbReference type="RefSeq" id="WP_268057005.1">
    <property type="nucleotide sequence ID" value="NZ_JAPOHA010000002.1"/>
</dbReference>
<reference evidence="2 3" key="1">
    <citation type="submission" date="2022-11" db="EMBL/GenBank/DDBJ databases">
        <authorList>
            <person name="Caiyu Z."/>
        </authorList>
    </citation>
    <scope>NUCLEOTIDE SEQUENCE [LARGE SCALE GENOMIC DNA]</scope>
    <source>
        <strain evidence="2 3">YR-4</strain>
    </source>
</reference>